<evidence type="ECO:0000313" key="2">
    <source>
        <dbReference type="Proteomes" id="UP001058074"/>
    </source>
</evidence>
<dbReference type="EMBL" id="BROD01000001">
    <property type="protein sequence ID" value="GKX65866.1"/>
    <property type="molecule type" value="Genomic_DNA"/>
</dbReference>
<keyword evidence="2" id="KW-1185">Reference proteome</keyword>
<name>A0ACB5RA73_9CLOT</name>
<reference evidence="1" key="1">
    <citation type="journal article" date="2025" name="Int. J. Syst. Evol. Microbiol.">
        <title>Inconstantimicrobium mannanitabidum sp. nov., a novel member of the family Clostridiaceae isolated from anoxic soil under the treatment of reductive soil disinfestation.</title>
        <authorList>
            <person name="Ueki A."/>
            <person name="Tonouchi A."/>
            <person name="Honma S."/>
            <person name="Kaku N."/>
            <person name="Ueki K."/>
        </authorList>
    </citation>
    <scope>NUCLEOTIDE SEQUENCE</scope>
    <source>
        <strain evidence="1">TW13</strain>
    </source>
</reference>
<dbReference type="Proteomes" id="UP001058074">
    <property type="component" value="Unassembled WGS sequence"/>
</dbReference>
<sequence>MTISDFNNRVEDLKRQLSKEEAHFDAVYCCPHEKADRCECKKPLAGMVLQAKEKFNINIQESYVIGDIGMSDMVMAKAVGAKGILVRTGVGQGSLTEFRNTWANIEPDYVAENVLEAVKWIVEREK</sequence>
<gene>
    <name evidence="1" type="ORF">rsdtw13_11240</name>
</gene>
<protein>
    <submittedName>
        <fullName evidence="1">Uncharacterized protein</fullName>
    </submittedName>
</protein>
<proteinExistence type="predicted"/>
<accession>A0ACB5RA73</accession>
<comment type="caution">
    <text evidence="1">The sequence shown here is derived from an EMBL/GenBank/DDBJ whole genome shotgun (WGS) entry which is preliminary data.</text>
</comment>
<evidence type="ECO:0000313" key="1">
    <source>
        <dbReference type="EMBL" id="GKX65866.1"/>
    </source>
</evidence>
<organism evidence="1 2">
    <name type="scientific">Inconstantimicrobium mannanitabidum</name>
    <dbReference type="NCBI Taxonomy" id="1604901"/>
    <lineage>
        <taxon>Bacteria</taxon>
        <taxon>Bacillati</taxon>
        <taxon>Bacillota</taxon>
        <taxon>Clostridia</taxon>
        <taxon>Eubacteriales</taxon>
        <taxon>Clostridiaceae</taxon>
        <taxon>Inconstantimicrobium</taxon>
    </lineage>
</organism>